<dbReference type="GO" id="GO:0005344">
    <property type="term" value="F:oxygen carrier activity"/>
    <property type="evidence" value="ECO:0007669"/>
    <property type="project" value="UniProtKB-KW"/>
</dbReference>
<dbReference type="PROSITE" id="PS01033">
    <property type="entry name" value="GLOBIN"/>
    <property type="match status" value="1"/>
</dbReference>
<evidence type="ECO:0000256" key="4">
    <source>
        <dbReference type="ARBA" id="ARBA00022723"/>
    </source>
</evidence>
<gene>
    <name evidence="8" type="ORF">ACOF00016_LOCUS18138</name>
</gene>
<reference evidence="8" key="1">
    <citation type="submission" date="2021-01" db="EMBL/GenBank/DDBJ databases">
        <authorList>
            <person name="Corre E."/>
            <person name="Pelletier E."/>
            <person name="Niang G."/>
            <person name="Scheremetjew M."/>
            <person name="Finn R."/>
            <person name="Kale V."/>
            <person name="Holt S."/>
            <person name="Cochrane G."/>
            <person name="Meng A."/>
            <person name="Brown T."/>
            <person name="Cohen L."/>
        </authorList>
    </citation>
    <scope>NUCLEOTIDE SEQUENCE</scope>
    <source>
        <strain evidence="8">CCMP127</strain>
    </source>
</reference>
<keyword evidence="1 6" id="KW-0813">Transport</keyword>
<evidence type="ECO:0000256" key="2">
    <source>
        <dbReference type="ARBA" id="ARBA00022617"/>
    </source>
</evidence>
<keyword evidence="4" id="KW-0479">Metal-binding</keyword>
<dbReference type="InterPro" id="IPR044399">
    <property type="entry name" value="Mb-like_M"/>
</dbReference>
<dbReference type="GO" id="GO:0020037">
    <property type="term" value="F:heme binding"/>
    <property type="evidence" value="ECO:0007669"/>
    <property type="project" value="InterPro"/>
</dbReference>
<dbReference type="CDD" id="cd01040">
    <property type="entry name" value="Mb-like"/>
    <property type="match status" value="1"/>
</dbReference>
<protein>
    <recommendedName>
        <fullName evidence="7">Globin domain-containing protein</fullName>
    </recommendedName>
</protein>
<dbReference type="PANTHER" id="PTHR46458:SF1">
    <property type="entry name" value="GEO09476P1"/>
    <property type="match status" value="1"/>
</dbReference>
<organism evidence="8">
    <name type="scientific">Amphora coffeiformis</name>
    <dbReference type="NCBI Taxonomy" id="265554"/>
    <lineage>
        <taxon>Eukaryota</taxon>
        <taxon>Sar</taxon>
        <taxon>Stramenopiles</taxon>
        <taxon>Ochrophyta</taxon>
        <taxon>Bacillariophyta</taxon>
        <taxon>Bacillariophyceae</taxon>
        <taxon>Bacillariophycidae</taxon>
        <taxon>Thalassiophysales</taxon>
        <taxon>Catenulaceae</taxon>
        <taxon>Amphora</taxon>
    </lineage>
</organism>
<dbReference type="PANTHER" id="PTHR46458">
    <property type="entry name" value="BLR2807 PROTEIN"/>
    <property type="match status" value="1"/>
</dbReference>
<sequence>MREVSFNVVGKVLESWDASRANTKNFETILGTHIAQKLLELAPEAGEFFGDQDPSETLPYHRIKHFEMIVQLLDTILQLMGPDFETIGEILEQLGMRHKRMGVDPDFFPYMGHSIVFGLRETMGKAFTMEHEEAWLELYGTISDEIVAGIKSS</sequence>
<dbReference type="GO" id="GO:0019825">
    <property type="term" value="F:oxygen binding"/>
    <property type="evidence" value="ECO:0007669"/>
    <property type="project" value="InterPro"/>
</dbReference>
<evidence type="ECO:0000256" key="3">
    <source>
        <dbReference type="ARBA" id="ARBA00022621"/>
    </source>
</evidence>
<evidence type="ECO:0000313" key="8">
    <source>
        <dbReference type="EMBL" id="CAE0421501.1"/>
    </source>
</evidence>
<keyword evidence="5" id="KW-0408">Iron</keyword>
<dbReference type="Gene3D" id="1.10.490.10">
    <property type="entry name" value="Globins"/>
    <property type="match status" value="1"/>
</dbReference>
<dbReference type="InterPro" id="IPR050532">
    <property type="entry name" value="Globin-like_OT"/>
</dbReference>
<keyword evidence="3 6" id="KW-0561">Oxygen transport</keyword>
<dbReference type="Pfam" id="PF00042">
    <property type="entry name" value="Globin"/>
    <property type="match status" value="1"/>
</dbReference>
<dbReference type="EMBL" id="HBIM01024463">
    <property type="protein sequence ID" value="CAE0421501.1"/>
    <property type="molecule type" value="Transcribed_RNA"/>
</dbReference>
<comment type="similarity">
    <text evidence="6">Belongs to the globin family.</text>
</comment>
<evidence type="ECO:0000256" key="5">
    <source>
        <dbReference type="ARBA" id="ARBA00023004"/>
    </source>
</evidence>
<feature type="domain" description="Globin" evidence="7">
    <location>
        <begin position="3"/>
        <end position="151"/>
    </location>
</feature>
<dbReference type="PRINTS" id="PR01907">
    <property type="entry name" value="WORMGLOBIN"/>
</dbReference>
<dbReference type="InterPro" id="IPR012292">
    <property type="entry name" value="Globin/Proto"/>
</dbReference>
<name>A0A7S3PE26_9STRA</name>
<accession>A0A7S3PE26</accession>
<evidence type="ECO:0000259" key="7">
    <source>
        <dbReference type="PROSITE" id="PS01033"/>
    </source>
</evidence>
<evidence type="ECO:0000256" key="1">
    <source>
        <dbReference type="ARBA" id="ARBA00022448"/>
    </source>
</evidence>
<dbReference type="GO" id="GO:0046872">
    <property type="term" value="F:metal ion binding"/>
    <property type="evidence" value="ECO:0007669"/>
    <property type="project" value="UniProtKB-KW"/>
</dbReference>
<keyword evidence="2 6" id="KW-0349">Heme</keyword>
<evidence type="ECO:0000256" key="6">
    <source>
        <dbReference type="RuleBase" id="RU000356"/>
    </source>
</evidence>
<dbReference type="SUPFAM" id="SSF46458">
    <property type="entry name" value="Globin-like"/>
    <property type="match status" value="1"/>
</dbReference>
<dbReference type="InterPro" id="IPR000971">
    <property type="entry name" value="Globin"/>
</dbReference>
<proteinExistence type="inferred from homology"/>
<dbReference type="InterPro" id="IPR009050">
    <property type="entry name" value="Globin-like_sf"/>
</dbReference>
<dbReference type="AlphaFoldDB" id="A0A7S3PE26"/>